<comment type="caution">
    <text evidence="1">The sequence shown here is derived from an EMBL/GenBank/DDBJ whole genome shotgun (WGS) entry which is preliminary data.</text>
</comment>
<proteinExistence type="predicted"/>
<name>A0A8X6WF40_TRICX</name>
<reference evidence="1" key="1">
    <citation type="submission" date="2020-08" db="EMBL/GenBank/DDBJ databases">
        <title>Multicomponent nature underlies the extraordinary mechanical properties of spider dragline silk.</title>
        <authorList>
            <person name="Kono N."/>
            <person name="Nakamura H."/>
            <person name="Mori M."/>
            <person name="Yoshida Y."/>
            <person name="Ohtoshi R."/>
            <person name="Malay A.D."/>
            <person name="Moran D.A.P."/>
            <person name="Tomita M."/>
            <person name="Numata K."/>
            <person name="Arakawa K."/>
        </authorList>
    </citation>
    <scope>NUCLEOTIDE SEQUENCE</scope>
</reference>
<evidence type="ECO:0000313" key="1">
    <source>
        <dbReference type="EMBL" id="GFY33665.1"/>
    </source>
</evidence>
<protein>
    <submittedName>
        <fullName evidence="1">Uncharacterized protein</fullName>
    </submittedName>
</protein>
<dbReference type="Proteomes" id="UP000887159">
    <property type="component" value="Unassembled WGS sequence"/>
</dbReference>
<accession>A0A8X6WF40</accession>
<dbReference type="AlphaFoldDB" id="A0A8X6WF40"/>
<evidence type="ECO:0000313" key="2">
    <source>
        <dbReference type="Proteomes" id="UP000887159"/>
    </source>
</evidence>
<keyword evidence="2" id="KW-1185">Reference proteome</keyword>
<dbReference type="EMBL" id="BMAU01021418">
    <property type="protein sequence ID" value="GFY33665.1"/>
    <property type="molecule type" value="Genomic_DNA"/>
</dbReference>
<organism evidence="1 2">
    <name type="scientific">Trichonephila clavipes</name>
    <name type="common">Golden silk orbweaver</name>
    <name type="synonym">Nephila clavipes</name>
    <dbReference type="NCBI Taxonomy" id="2585209"/>
    <lineage>
        <taxon>Eukaryota</taxon>
        <taxon>Metazoa</taxon>
        <taxon>Ecdysozoa</taxon>
        <taxon>Arthropoda</taxon>
        <taxon>Chelicerata</taxon>
        <taxon>Arachnida</taxon>
        <taxon>Araneae</taxon>
        <taxon>Araneomorphae</taxon>
        <taxon>Entelegynae</taxon>
        <taxon>Araneoidea</taxon>
        <taxon>Nephilidae</taxon>
        <taxon>Trichonephila</taxon>
    </lineage>
</organism>
<sequence length="205" mass="23732">MNQTCFQNVEEWSETNITGNNSFQWYFLNLSQVNWADIEIVKFLPKEMPDIKIDDYCLFQVERRLNVHLKSNKLEQLQNQHAEKLVKDGTIATPPGFHRSTNRRHATQQNGKHHFCHAQHHRLSRYGIEDCLQSRRPKFNAYSENISIVGVMQKRSDLSDVPKGRIIGFRAKGGSISETAEFVNCSRAAVVKVYRAWQNGTVQNQ</sequence>
<gene>
    <name evidence="1" type="primary">AVEN_211156_1</name>
    <name evidence="1" type="ORF">TNCV_4593771</name>
</gene>